<dbReference type="InterPro" id="IPR029044">
    <property type="entry name" value="Nucleotide-diphossugar_trans"/>
</dbReference>
<reference evidence="2 3" key="1">
    <citation type="journal article" date="2019" name="Int. J. Syst. Evol. Microbiol.">
        <title>The Global Catalogue of Microorganisms (GCM) 10K type strain sequencing project: providing services to taxonomists for standard genome sequencing and annotation.</title>
        <authorList>
            <consortium name="The Broad Institute Genomics Platform"/>
            <consortium name="The Broad Institute Genome Sequencing Center for Infectious Disease"/>
            <person name="Wu L."/>
            <person name="Ma J."/>
        </authorList>
    </citation>
    <scope>NUCLEOTIDE SEQUENCE [LARGE SCALE GENOMIC DNA]</scope>
    <source>
        <strain evidence="2 3">JCM 16026</strain>
    </source>
</reference>
<dbReference type="SUPFAM" id="SSF53448">
    <property type="entry name" value="Nucleotide-diphospho-sugar transferases"/>
    <property type="match status" value="1"/>
</dbReference>
<sequence>MLLASHDGERWIEPQLASILDQRGVDVRVLVSDDASRDATADILARHAAQDDRIVLLPPGRFGSARANFLRLIRDADVDGADAVAFSDQDDVWHAGRLERQLPELLAADATSGNVTAVYPNRRVLIEKHHPQRRLDFVCESAGPGSTFVLSPAAFARVREVVRSDERVDAVAAHDWLVYAIVRAAGMRWTITPDSLLDYRQHGANVTGANVGLQSALTRLQQLRSGGFRLDAARVARIGADVASAPLRDELAHVADLMERNDAAARRELVGLAPQLRRRPREQRLLRSAIRSRLW</sequence>
<name>A0ABN3AKM1_9MICO</name>
<dbReference type="RefSeq" id="WP_344340272.1">
    <property type="nucleotide sequence ID" value="NZ_BAAAQT010000005.1"/>
</dbReference>
<evidence type="ECO:0000313" key="3">
    <source>
        <dbReference type="Proteomes" id="UP001501599"/>
    </source>
</evidence>
<dbReference type="Gene3D" id="3.90.550.10">
    <property type="entry name" value="Spore Coat Polysaccharide Biosynthesis Protein SpsA, Chain A"/>
    <property type="match status" value="1"/>
</dbReference>
<organism evidence="2 3">
    <name type="scientific">Agrococcus versicolor</name>
    <dbReference type="NCBI Taxonomy" id="501482"/>
    <lineage>
        <taxon>Bacteria</taxon>
        <taxon>Bacillati</taxon>
        <taxon>Actinomycetota</taxon>
        <taxon>Actinomycetes</taxon>
        <taxon>Micrococcales</taxon>
        <taxon>Microbacteriaceae</taxon>
        <taxon>Agrococcus</taxon>
    </lineage>
</organism>
<comment type="caution">
    <text evidence="2">The sequence shown here is derived from an EMBL/GenBank/DDBJ whole genome shotgun (WGS) entry which is preliminary data.</text>
</comment>
<dbReference type="Proteomes" id="UP001501599">
    <property type="component" value="Unassembled WGS sequence"/>
</dbReference>
<gene>
    <name evidence="2" type="ORF">GCM10009846_06540</name>
</gene>
<protein>
    <submittedName>
        <fullName evidence="2">Glycosyltransferase family 2 protein</fullName>
    </submittedName>
</protein>
<dbReference type="PANTHER" id="PTHR22916:SF3">
    <property type="entry name" value="UDP-GLCNAC:BETAGAL BETA-1,3-N-ACETYLGLUCOSAMINYLTRANSFERASE-LIKE PROTEIN 1"/>
    <property type="match status" value="1"/>
</dbReference>
<proteinExistence type="predicted"/>
<dbReference type="InterPro" id="IPR001173">
    <property type="entry name" value="Glyco_trans_2-like"/>
</dbReference>
<dbReference type="EMBL" id="BAAAQT010000005">
    <property type="protein sequence ID" value="GAA2171704.1"/>
    <property type="molecule type" value="Genomic_DNA"/>
</dbReference>
<feature type="domain" description="Glycosyltransferase 2-like" evidence="1">
    <location>
        <begin position="8"/>
        <end position="162"/>
    </location>
</feature>
<dbReference type="PANTHER" id="PTHR22916">
    <property type="entry name" value="GLYCOSYLTRANSFERASE"/>
    <property type="match status" value="1"/>
</dbReference>
<keyword evidence="3" id="KW-1185">Reference proteome</keyword>
<dbReference type="Pfam" id="PF00535">
    <property type="entry name" value="Glycos_transf_2"/>
    <property type="match status" value="1"/>
</dbReference>
<evidence type="ECO:0000313" key="2">
    <source>
        <dbReference type="EMBL" id="GAA2171704.1"/>
    </source>
</evidence>
<evidence type="ECO:0000259" key="1">
    <source>
        <dbReference type="Pfam" id="PF00535"/>
    </source>
</evidence>
<accession>A0ABN3AKM1</accession>